<feature type="chain" id="PRO_5043563595" evidence="2">
    <location>
        <begin position="23"/>
        <end position="271"/>
    </location>
</feature>
<dbReference type="AlphaFoldDB" id="A0AAV7QBA0"/>
<feature type="compositionally biased region" description="Acidic residues" evidence="1">
    <location>
        <begin position="72"/>
        <end position="81"/>
    </location>
</feature>
<proteinExistence type="predicted"/>
<keyword evidence="2" id="KW-0732">Signal</keyword>
<feature type="compositionally biased region" description="Basic and acidic residues" evidence="1">
    <location>
        <begin position="54"/>
        <end position="71"/>
    </location>
</feature>
<organism evidence="3 4">
    <name type="scientific">Pleurodeles waltl</name>
    <name type="common">Iberian ribbed newt</name>
    <dbReference type="NCBI Taxonomy" id="8319"/>
    <lineage>
        <taxon>Eukaryota</taxon>
        <taxon>Metazoa</taxon>
        <taxon>Chordata</taxon>
        <taxon>Craniata</taxon>
        <taxon>Vertebrata</taxon>
        <taxon>Euteleostomi</taxon>
        <taxon>Amphibia</taxon>
        <taxon>Batrachia</taxon>
        <taxon>Caudata</taxon>
        <taxon>Salamandroidea</taxon>
        <taxon>Salamandridae</taxon>
        <taxon>Pleurodelinae</taxon>
        <taxon>Pleurodeles</taxon>
    </lineage>
</organism>
<protein>
    <submittedName>
        <fullName evidence="3">Uncharacterized protein</fullName>
    </submittedName>
</protein>
<evidence type="ECO:0000256" key="2">
    <source>
        <dbReference type="SAM" id="SignalP"/>
    </source>
</evidence>
<evidence type="ECO:0000313" key="3">
    <source>
        <dbReference type="EMBL" id="KAJ1136517.1"/>
    </source>
</evidence>
<feature type="compositionally biased region" description="Basic and acidic residues" evidence="1">
    <location>
        <begin position="142"/>
        <end position="155"/>
    </location>
</feature>
<gene>
    <name evidence="3" type="ORF">NDU88_002932</name>
</gene>
<feature type="signal peptide" evidence="2">
    <location>
        <begin position="1"/>
        <end position="22"/>
    </location>
</feature>
<feature type="compositionally biased region" description="Acidic residues" evidence="1">
    <location>
        <begin position="156"/>
        <end position="165"/>
    </location>
</feature>
<dbReference type="EMBL" id="JANPWB010000010">
    <property type="protein sequence ID" value="KAJ1136517.1"/>
    <property type="molecule type" value="Genomic_DNA"/>
</dbReference>
<evidence type="ECO:0000313" key="4">
    <source>
        <dbReference type="Proteomes" id="UP001066276"/>
    </source>
</evidence>
<sequence length="271" mass="30211">MEELHPLVLIICSVMMLFCSDAVGLKGSVGAEQGNTPLGNPDIRIPVVKYEAGHLRPRRNDTEAEEPCREDAEAEEPCGQDDAEKTVQGDAVTGESRTKGPPKEWSRLEQLTPRESLGEGQASPEPPTLRHVPGGAWLLQSRRKDAEAEERCREDAEAEEPCGQDDTEKMVQGDAMTGQSRTKGPPKERSRLEQLTPGESLDEVQASPEPPTLRHVPGGAWLQQRFLFLPLAKIHTYLYDTGGVPLTCPAKREEEEKKEYFTERKKERFKD</sequence>
<feature type="compositionally biased region" description="Basic and acidic residues" evidence="1">
    <location>
        <begin position="96"/>
        <end position="107"/>
    </location>
</feature>
<keyword evidence="4" id="KW-1185">Reference proteome</keyword>
<feature type="region of interest" description="Disordered" evidence="1">
    <location>
        <begin position="54"/>
        <end position="217"/>
    </location>
</feature>
<reference evidence="3" key="1">
    <citation type="journal article" date="2022" name="bioRxiv">
        <title>Sequencing and chromosome-scale assembly of the giantPleurodeles waltlgenome.</title>
        <authorList>
            <person name="Brown T."/>
            <person name="Elewa A."/>
            <person name="Iarovenko S."/>
            <person name="Subramanian E."/>
            <person name="Araus A.J."/>
            <person name="Petzold A."/>
            <person name="Susuki M."/>
            <person name="Suzuki K.-i.T."/>
            <person name="Hayashi T."/>
            <person name="Toyoda A."/>
            <person name="Oliveira C."/>
            <person name="Osipova E."/>
            <person name="Leigh N.D."/>
            <person name="Simon A."/>
            <person name="Yun M.H."/>
        </authorList>
    </citation>
    <scope>NUCLEOTIDE SEQUENCE</scope>
    <source>
        <strain evidence="3">20211129_DDA</strain>
        <tissue evidence="3">Liver</tissue>
    </source>
</reference>
<comment type="caution">
    <text evidence="3">The sequence shown here is derived from an EMBL/GenBank/DDBJ whole genome shotgun (WGS) entry which is preliminary data.</text>
</comment>
<name>A0AAV7QBA0_PLEWA</name>
<evidence type="ECO:0000256" key="1">
    <source>
        <dbReference type="SAM" id="MobiDB-lite"/>
    </source>
</evidence>
<dbReference type="Proteomes" id="UP001066276">
    <property type="component" value="Chromosome 6"/>
</dbReference>
<accession>A0AAV7QBA0</accession>